<proteinExistence type="inferred from homology"/>
<dbReference type="Gene3D" id="3.40.50.300">
    <property type="entry name" value="P-loop containing nucleotide triphosphate hydrolases"/>
    <property type="match status" value="2"/>
</dbReference>
<dbReference type="InterPro" id="IPR049163">
    <property type="entry name" value="Pif1-like_2B_dom"/>
</dbReference>
<keyword evidence="1" id="KW-0233">DNA recombination</keyword>
<dbReference type="SMR" id="U9W8Y3"/>
<dbReference type="GO" id="GO:0006310">
    <property type="term" value="P:DNA recombination"/>
    <property type="evidence" value="ECO:0007669"/>
    <property type="project" value="UniProtKB-KW"/>
</dbReference>
<dbReference type="GO" id="GO:0043139">
    <property type="term" value="F:5'-3' DNA helicase activity"/>
    <property type="evidence" value="ECO:0000318"/>
    <property type="project" value="GO_Central"/>
</dbReference>
<feature type="compositionally biased region" description="Polar residues" evidence="2">
    <location>
        <begin position="792"/>
        <end position="803"/>
    </location>
</feature>
<dbReference type="GO" id="GO:0003697">
    <property type="term" value="F:single-stranded DNA binding"/>
    <property type="evidence" value="ECO:0000318"/>
    <property type="project" value="GO_Central"/>
</dbReference>
<feature type="domain" description="DNA helicase Pif1-like DEAD-box helicase" evidence="3">
    <location>
        <begin position="287"/>
        <end position="436"/>
    </location>
</feature>
<evidence type="ECO:0000259" key="4">
    <source>
        <dbReference type="Pfam" id="PF21530"/>
    </source>
</evidence>
<dbReference type="GO" id="GO:0043596">
    <property type="term" value="C:nuclear replication fork"/>
    <property type="evidence" value="ECO:0000318"/>
    <property type="project" value="GO_Central"/>
</dbReference>
<dbReference type="PANTHER" id="PTHR47642:SF7">
    <property type="entry name" value="ATP-DEPENDENT DNA HELICASE PIF1"/>
    <property type="match status" value="1"/>
</dbReference>
<dbReference type="SUPFAM" id="SSF52540">
    <property type="entry name" value="P-loop containing nucleoside triphosphate hydrolases"/>
    <property type="match status" value="2"/>
</dbReference>
<organism evidence="5 6">
    <name type="scientific">Neurospora crassa (strain ATCC 24698 / 74-OR23-1A / CBS 708.71 / DSM 1257 / FGSC 987)</name>
    <dbReference type="NCBI Taxonomy" id="367110"/>
    <lineage>
        <taxon>Eukaryota</taxon>
        <taxon>Fungi</taxon>
        <taxon>Dikarya</taxon>
        <taxon>Ascomycota</taxon>
        <taxon>Pezizomycotina</taxon>
        <taxon>Sordariomycetes</taxon>
        <taxon>Sordariomycetidae</taxon>
        <taxon>Sordariales</taxon>
        <taxon>Sordariaceae</taxon>
        <taxon>Neurospora</taxon>
    </lineage>
</organism>
<dbReference type="GO" id="GO:0005524">
    <property type="term" value="F:ATP binding"/>
    <property type="evidence" value="ECO:0007669"/>
    <property type="project" value="UniProtKB-KW"/>
</dbReference>
<dbReference type="OrthoDB" id="4580487at2759"/>
<dbReference type="AlphaFoldDB" id="U9W8Y3"/>
<comment type="cofactor">
    <cofactor evidence="1">
        <name>Mg(2+)</name>
        <dbReference type="ChEBI" id="CHEBI:18420"/>
    </cofactor>
</comment>
<dbReference type="RefSeq" id="XP_011393932.1">
    <property type="nucleotide sequence ID" value="XM_011395630.1"/>
</dbReference>
<dbReference type="InterPro" id="IPR027417">
    <property type="entry name" value="P-loop_NTPase"/>
</dbReference>
<dbReference type="InterPro" id="IPR010285">
    <property type="entry name" value="DNA_helicase_pif1-like_DEAD"/>
</dbReference>
<sequence length="813" mass="91459">MKHEHVTNRFNVPAMRQRIWRLAGAFPIAHLNQSSRLFSSSCTSLLFATQPEKRHSLPPKSERKSRVRRRENCKRRSLSKEAITVAREYARLKALVQDLHDPPSYLDFHQTWIHIHQAAYYHVLNFRNASGTAIATTHGSQSKSEAESRVGRREDCNGRPLSEEAIVIAREYWEIDTSSPAPPGHTPYDEGHLYQAAYNHVLNLTRAPGTPIARTHQPPIIDSPISNADPPKKNRTASYRHSHDRKPRVDPKSENHAFWQQYYAPKEKPLKSKQKQSSSGVEELPPLNLEQEQIVQLAERGDNIFYTGSAGSGKSRVLKAIVERLRDMGKIVQVVAPTGKAAFNVHGITTWSYVGWSPGLTRQSIEDLVFKSKYSAAAKSRIQYTDVLIIDEISMVENHHFERLNTVHKSIRNDDSPFGGVQVIVVGDFCQLPPVLPFELCYYCGSKMDKNDSRTERGRTYTCVPCNATFTDEDKWAFRSKSWKECNFRTMHLTQIHRQSDPKFVDILQKCRIGVHLTNQDIDLLVNHASNTGNATKLFPTRSEARSVNNREFSKLKGKPRVFNCIDEFHWNRELHPELEYLGENNPDGTLKALQEQVLEPKVELEVGMPVVLFQNLDVAKGLVNGSQGVVIGFERVSFIGFKTNPEVTSDPEFSSALALAFIRGIQDEECPVVDFPNGVTKRIDPIIRIVEYGREPPHTLLARVQLPLGPAWAMTIHRSQGLTMDGVVVDLSKAFAMGQTYVALSRAKSLKGLKVEGSPERLRTGMGLDQAVKDFMDETFGDVWTRAGSVSGTSSVPPQMQQAVGRKRASSG</sequence>
<evidence type="ECO:0000256" key="2">
    <source>
        <dbReference type="SAM" id="MobiDB-lite"/>
    </source>
</evidence>
<dbReference type="GeneID" id="3874514"/>
<dbReference type="GO" id="GO:0016887">
    <property type="term" value="F:ATP hydrolysis activity"/>
    <property type="evidence" value="ECO:0007669"/>
    <property type="project" value="RHEA"/>
</dbReference>
<evidence type="ECO:0000256" key="1">
    <source>
        <dbReference type="RuleBase" id="RU363044"/>
    </source>
</evidence>
<gene>
    <name evidence="5" type="ORF">NCU07519</name>
</gene>
<dbReference type="Proteomes" id="UP000001805">
    <property type="component" value="Chromosome 3, Linkage Group III"/>
</dbReference>
<dbReference type="KEGG" id="ncr:NCU07519"/>
<feature type="domain" description="DNA helicase Pif1-like 2B" evidence="4">
    <location>
        <begin position="604"/>
        <end position="634"/>
    </location>
</feature>
<dbReference type="CDD" id="cd18809">
    <property type="entry name" value="SF1_C_RecD"/>
    <property type="match status" value="1"/>
</dbReference>
<feature type="region of interest" description="Disordered" evidence="2">
    <location>
        <begin position="51"/>
        <end position="72"/>
    </location>
</feature>
<dbReference type="Pfam" id="PF05970">
    <property type="entry name" value="PIF1"/>
    <property type="match status" value="1"/>
</dbReference>
<dbReference type="EMBL" id="CM002238">
    <property type="protein sequence ID" value="ESA43435.1"/>
    <property type="molecule type" value="Genomic_DNA"/>
</dbReference>
<dbReference type="GO" id="GO:0005739">
    <property type="term" value="C:mitochondrion"/>
    <property type="evidence" value="ECO:0000318"/>
    <property type="project" value="GO_Central"/>
</dbReference>
<accession>U9W8Y3</accession>
<evidence type="ECO:0000313" key="5">
    <source>
        <dbReference type="EMBL" id="ESA43435.1"/>
    </source>
</evidence>
<dbReference type="GO" id="GO:0006281">
    <property type="term" value="P:DNA repair"/>
    <property type="evidence" value="ECO:0007669"/>
    <property type="project" value="UniProtKB-KW"/>
</dbReference>
<feature type="region of interest" description="Disordered" evidence="2">
    <location>
        <begin position="214"/>
        <end position="255"/>
    </location>
</feature>
<reference evidence="5 6" key="1">
    <citation type="journal article" date="2003" name="Nature">
        <title>The genome sequence of the filamentous fungus Neurospora crassa.</title>
        <authorList>
            <person name="Galagan J.E."/>
            <person name="Calvo S.E."/>
            <person name="Borkovich K.A."/>
            <person name="Selker E.U."/>
            <person name="Read N.D."/>
            <person name="Jaffe D."/>
            <person name="FitzHugh W."/>
            <person name="Ma L.J."/>
            <person name="Smirnov S."/>
            <person name="Purcell S."/>
            <person name="Rehman B."/>
            <person name="Elkins T."/>
            <person name="Engels R."/>
            <person name="Wang S."/>
            <person name="Nielsen C.B."/>
            <person name="Butler J."/>
            <person name="Endrizzi M."/>
            <person name="Qui D."/>
            <person name="Ianakiev P."/>
            <person name="Bell-Pedersen D."/>
            <person name="Nelson M.A."/>
            <person name="Werner-Washburne M."/>
            <person name="Selitrennikoff C.P."/>
            <person name="Kinsey J.A."/>
            <person name="Braun E.L."/>
            <person name="Zelter A."/>
            <person name="Schulte U."/>
            <person name="Kothe G.O."/>
            <person name="Jedd G."/>
            <person name="Mewes W."/>
            <person name="Staben C."/>
            <person name="Marcotte E."/>
            <person name="Greenberg D."/>
            <person name="Roy A."/>
            <person name="Foley K."/>
            <person name="Naylor J."/>
            <person name="Stange-Thomann N."/>
            <person name="Barrett R."/>
            <person name="Gnerre S."/>
            <person name="Kamal M."/>
            <person name="Kamvysselis M."/>
            <person name="Mauceli E."/>
            <person name="Bielke C."/>
            <person name="Rudd S."/>
            <person name="Frishman D."/>
            <person name="Krystofova S."/>
            <person name="Rasmussen C."/>
            <person name="Metzenberg R.L."/>
            <person name="Perkins D.D."/>
            <person name="Kroken S."/>
            <person name="Cogoni C."/>
            <person name="Macino G."/>
            <person name="Catcheside D."/>
            <person name="Li W."/>
            <person name="Pratt R.J."/>
            <person name="Osmani S.A."/>
            <person name="DeSouza C.P."/>
            <person name="Glass L."/>
            <person name="Orbach M.J."/>
            <person name="Berglund J.A."/>
            <person name="Voelker R."/>
            <person name="Yarden O."/>
            <person name="Plamann M."/>
            <person name="Seiler S."/>
            <person name="Dunlap J."/>
            <person name="Radford A."/>
            <person name="Aramayo R."/>
            <person name="Natvig D.O."/>
            <person name="Alex L.A."/>
            <person name="Mannhaupt G."/>
            <person name="Ebbole D.J."/>
            <person name="Freitag M."/>
            <person name="Paulsen I."/>
            <person name="Sachs M.S."/>
            <person name="Lander E.S."/>
            <person name="Nusbaum C."/>
            <person name="Birren B."/>
        </authorList>
    </citation>
    <scope>NUCLEOTIDE SEQUENCE [LARGE SCALE GENOMIC DNA]</scope>
    <source>
        <strain evidence="6">ATCC 24698 / 74-OR23-1A / CBS 708.71 / DSM 1257 / FGSC 987</strain>
    </source>
</reference>
<dbReference type="InterPro" id="IPR051055">
    <property type="entry name" value="PIF1_helicase"/>
</dbReference>
<feature type="region of interest" description="Disordered" evidence="2">
    <location>
        <begin position="792"/>
        <end position="813"/>
    </location>
</feature>
<dbReference type="GO" id="GO:0000723">
    <property type="term" value="P:telomere maintenance"/>
    <property type="evidence" value="ECO:0000318"/>
    <property type="project" value="GO_Central"/>
</dbReference>
<dbReference type="InParanoid" id="U9W8Y3"/>
<keyword evidence="1" id="KW-0067">ATP-binding</keyword>
<evidence type="ECO:0000259" key="3">
    <source>
        <dbReference type="Pfam" id="PF05970"/>
    </source>
</evidence>
<keyword evidence="1" id="KW-0227">DNA damage</keyword>
<comment type="catalytic activity">
    <reaction evidence="1">
        <text>ATP + H2O = ADP + phosphate + H(+)</text>
        <dbReference type="Rhea" id="RHEA:13065"/>
        <dbReference type="ChEBI" id="CHEBI:15377"/>
        <dbReference type="ChEBI" id="CHEBI:15378"/>
        <dbReference type="ChEBI" id="CHEBI:30616"/>
        <dbReference type="ChEBI" id="CHEBI:43474"/>
        <dbReference type="ChEBI" id="CHEBI:456216"/>
        <dbReference type="EC" id="5.6.2.3"/>
    </reaction>
</comment>
<dbReference type="VEuPathDB" id="FungiDB:NCU07519"/>
<dbReference type="FunFam" id="3.40.50.300:FF:003630">
    <property type="entry name" value="ATP-dependent DNA helicase"/>
    <property type="match status" value="1"/>
</dbReference>
<dbReference type="PANTHER" id="PTHR47642">
    <property type="entry name" value="ATP-DEPENDENT DNA HELICASE"/>
    <property type="match status" value="1"/>
</dbReference>
<feature type="compositionally biased region" description="Basic and acidic residues" evidence="2">
    <location>
        <begin position="51"/>
        <end position="64"/>
    </location>
</feature>
<feature type="compositionally biased region" description="Basic and acidic residues" evidence="2">
    <location>
        <begin position="144"/>
        <end position="156"/>
    </location>
</feature>
<name>U9W8Y3_NEUCR</name>
<dbReference type="Pfam" id="PF21530">
    <property type="entry name" value="Pif1_2B_dom"/>
    <property type="match status" value="1"/>
</dbReference>
<dbReference type="CDD" id="cd18037">
    <property type="entry name" value="DEXSc_Pif1_like"/>
    <property type="match status" value="1"/>
</dbReference>
<dbReference type="GO" id="GO:0071932">
    <property type="term" value="P:replication fork reversal"/>
    <property type="evidence" value="ECO:0000318"/>
    <property type="project" value="GO_Central"/>
</dbReference>
<protein>
    <recommendedName>
        <fullName evidence="1">ATP-dependent DNA helicase</fullName>
        <ecNumber evidence="1">5.6.2.3</ecNumber>
    </recommendedName>
</protein>
<comment type="similarity">
    <text evidence="1">Belongs to the helicase family.</text>
</comment>
<keyword evidence="1" id="KW-0347">Helicase</keyword>
<dbReference type="STRING" id="367110.U9W8Y3"/>
<feature type="region of interest" description="Disordered" evidence="2">
    <location>
        <begin position="135"/>
        <end position="156"/>
    </location>
</feature>
<keyword evidence="1" id="KW-0378">Hydrolase</keyword>
<dbReference type="EC" id="5.6.2.3" evidence="1"/>
<keyword evidence="1" id="KW-0547">Nucleotide-binding</keyword>
<evidence type="ECO:0000313" key="6">
    <source>
        <dbReference type="Proteomes" id="UP000001805"/>
    </source>
</evidence>
<feature type="compositionally biased region" description="Basic residues" evidence="2">
    <location>
        <begin position="233"/>
        <end position="246"/>
    </location>
</feature>
<keyword evidence="6" id="KW-1185">Reference proteome</keyword>
<keyword evidence="1" id="KW-0234">DNA repair</keyword>